<dbReference type="Gene3D" id="3.90.550.10">
    <property type="entry name" value="Spore Coat Polysaccharide Biosynthesis Protein SpsA, Chain A"/>
    <property type="match status" value="1"/>
</dbReference>
<dbReference type="OrthoDB" id="9815829at2"/>
<dbReference type="EMBL" id="FNQY01000027">
    <property type="protein sequence ID" value="SEA54838.1"/>
    <property type="molecule type" value="Genomic_DNA"/>
</dbReference>
<dbReference type="PANTHER" id="PTHR43685:SF11">
    <property type="entry name" value="GLYCOSYLTRANSFERASE TAGX-RELATED"/>
    <property type="match status" value="1"/>
</dbReference>
<dbReference type="InterPro" id="IPR001173">
    <property type="entry name" value="Glyco_trans_2-like"/>
</dbReference>
<organism evidence="2 3">
    <name type="scientific">Arachidicoccus rhizosphaerae</name>
    <dbReference type="NCBI Taxonomy" id="551991"/>
    <lineage>
        <taxon>Bacteria</taxon>
        <taxon>Pseudomonadati</taxon>
        <taxon>Bacteroidota</taxon>
        <taxon>Chitinophagia</taxon>
        <taxon>Chitinophagales</taxon>
        <taxon>Chitinophagaceae</taxon>
        <taxon>Arachidicoccus</taxon>
    </lineage>
</organism>
<dbReference type="InterPro" id="IPR050834">
    <property type="entry name" value="Glycosyltransf_2"/>
</dbReference>
<dbReference type="Pfam" id="PF00535">
    <property type="entry name" value="Glycos_transf_2"/>
    <property type="match status" value="1"/>
</dbReference>
<dbReference type="InterPro" id="IPR029044">
    <property type="entry name" value="Nucleotide-diphossugar_trans"/>
</dbReference>
<keyword evidence="2" id="KW-0808">Transferase</keyword>
<accession>A0A1H4C398</accession>
<evidence type="ECO:0000313" key="3">
    <source>
        <dbReference type="Proteomes" id="UP000199041"/>
    </source>
</evidence>
<feature type="domain" description="Glycosyltransferase 2-like" evidence="1">
    <location>
        <begin position="6"/>
        <end position="125"/>
    </location>
</feature>
<protein>
    <submittedName>
        <fullName evidence="2">Glycosyl transferase family 2</fullName>
    </submittedName>
</protein>
<keyword evidence="3" id="KW-1185">Reference proteome</keyword>
<name>A0A1H4C398_9BACT</name>
<evidence type="ECO:0000313" key="2">
    <source>
        <dbReference type="EMBL" id="SEA54838.1"/>
    </source>
</evidence>
<dbReference type="PANTHER" id="PTHR43685">
    <property type="entry name" value="GLYCOSYLTRANSFERASE"/>
    <property type="match status" value="1"/>
</dbReference>
<dbReference type="SUPFAM" id="SSF53448">
    <property type="entry name" value="Nucleotide-diphospho-sugar transferases"/>
    <property type="match status" value="1"/>
</dbReference>
<gene>
    <name evidence="2" type="ORF">SAMN05192529_1274</name>
</gene>
<evidence type="ECO:0000259" key="1">
    <source>
        <dbReference type="Pfam" id="PF00535"/>
    </source>
</evidence>
<dbReference type="STRING" id="551991.SAMN05192529_1274"/>
<sequence length="316" mass="36852">MLPVISICIPAYKNVNFLKRLLDSICLQTYRNFEVIISDDSPDGEVEQLVENYQGQLPFIYYVRNQPSKGMPENWNNAISFARGEWIKIMHDDDWFLNEQTLAKFAEKINTEADFIFSNYENTFLNQQDEIVKKVPMVFPKYRLSAIAQEPLLLLADNKVGPPSVCMVRASVGARYDTRLRWRVDIDYYKAVLSENSKMELLEDLLIGVGMNENQVTNQTKNIPSVELPEAYILLQKYGTGPLRNWIIYDSWWRMMRNLKVTSYEELRQVVPEEWPLVIKNLLDFMEKTPKVCLKIGVMSKLFMFLSFGSNKGLKR</sequence>
<dbReference type="GO" id="GO:0016740">
    <property type="term" value="F:transferase activity"/>
    <property type="evidence" value="ECO:0007669"/>
    <property type="project" value="UniProtKB-KW"/>
</dbReference>
<dbReference type="RefSeq" id="WP_091400712.1">
    <property type="nucleotide sequence ID" value="NZ_FNQY01000027.1"/>
</dbReference>
<dbReference type="AlphaFoldDB" id="A0A1H4C398"/>
<dbReference type="Proteomes" id="UP000199041">
    <property type="component" value="Unassembled WGS sequence"/>
</dbReference>
<reference evidence="2 3" key="1">
    <citation type="submission" date="2016-10" db="EMBL/GenBank/DDBJ databases">
        <authorList>
            <person name="de Groot N.N."/>
        </authorList>
    </citation>
    <scope>NUCLEOTIDE SEQUENCE [LARGE SCALE GENOMIC DNA]</scope>
    <source>
        <strain evidence="2 3">Vu-144</strain>
    </source>
</reference>
<proteinExistence type="predicted"/>